<dbReference type="InterPro" id="IPR025295">
    <property type="entry name" value="eCIS_core_dom"/>
</dbReference>
<feature type="domain" description="eCIS core" evidence="1">
    <location>
        <begin position="1"/>
        <end position="18"/>
    </location>
</feature>
<accession>A0A6C0URS6</accession>
<dbReference type="EMBL" id="CP048739">
    <property type="protein sequence ID" value="QIB76579.1"/>
    <property type="molecule type" value="Genomic_DNA"/>
</dbReference>
<evidence type="ECO:0000313" key="2">
    <source>
        <dbReference type="EMBL" id="QIB76579.1"/>
    </source>
</evidence>
<proteinExistence type="predicted"/>
<reference evidence="2 3" key="1">
    <citation type="submission" date="2020-02" db="EMBL/GenBank/DDBJ databases">
        <title>Whole genome sequence of Halogeometricum borinquense strain wsp4.</title>
        <authorList>
            <person name="Verma D.K."/>
            <person name="Gopal K."/>
            <person name="Prasad E.S."/>
        </authorList>
    </citation>
    <scope>NUCLEOTIDE SEQUENCE [LARGE SCALE GENOMIC DNA]</scope>
    <source>
        <strain evidence="3">wsp4</strain>
    </source>
</reference>
<dbReference type="Proteomes" id="UP000465846">
    <property type="component" value="Chromosome"/>
</dbReference>
<organism evidence="2 3">
    <name type="scientific">Halogeometricum borinquense</name>
    <dbReference type="NCBI Taxonomy" id="60847"/>
    <lineage>
        <taxon>Archaea</taxon>
        <taxon>Methanobacteriati</taxon>
        <taxon>Methanobacteriota</taxon>
        <taxon>Stenosarchaea group</taxon>
        <taxon>Halobacteria</taxon>
        <taxon>Halobacteriales</taxon>
        <taxon>Haloferacaceae</taxon>
        <taxon>Halogeometricum</taxon>
    </lineage>
</organism>
<protein>
    <recommendedName>
        <fullName evidence="1">eCIS core domain-containing protein</fullName>
    </recommendedName>
</protein>
<dbReference type="AlphaFoldDB" id="A0A6C0URS6"/>
<evidence type="ECO:0000259" key="1">
    <source>
        <dbReference type="Pfam" id="PF13699"/>
    </source>
</evidence>
<name>A0A6C0URS6_9EURY</name>
<evidence type="ECO:0000313" key="3">
    <source>
        <dbReference type="Proteomes" id="UP000465846"/>
    </source>
</evidence>
<sequence length="20" mass="2220">MNARAFTVGNHIAFNRGTNK</sequence>
<dbReference type="Pfam" id="PF13699">
    <property type="entry name" value="eCIS_core"/>
    <property type="match status" value="1"/>
</dbReference>
<gene>
    <name evidence="2" type="ORF">G3I44_18670</name>
</gene>